<evidence type="ECO:0000256" key="1">
    <source>
        <dbReference type="SAM" id="Phobius"/>
    </source>
</evidence>
<sequence>MQIFGVQLRQPGLSDLPLVGFILAFAAALVGFSMLVLGWDIGRSSAIIYGFTAAAIASACGVDFRAHGLRGLLVVIVIMVSLVVSTVGLHLLFN</sequence>
<evidence type="ECO:0000313" key="3">
    <source>
        <dbReference type="Proteomes" id="UP001161139"/>
    </source>
</evidence>
<comment type="caution">
    <text evidence="2">The sequence shown here is derived from an EMBL/GenBank/DDBJ whole genome shotgun (WGS) entry which is preliminary data.</text>
</comment>
<dbReference type="Proteomes" id="UP001161139">
    <property type="component" value="Unassembled WGS sequence"/>
</dbReference>
<feature type="transmembrane region" description="Helical" evidence="1">
    <location>
        <begin position="46"/>
        <end position="66"/>
    </location>
</feature>
<gene>
    <name evidence="2" type="ORF">N5D09_02895</name>
</gene>
<proteinExistence type="predicted"/>
<organism evidence="2 3">
    <name type="scientific">Stutzerimonas stutzeri</name>
    <name type="common">Pseudomonas stutzeri</name>
    <dbReference type="NCBI Taxonomy" id="316"/>
    <lineage>
        <taxon>Bacteria</taxon>
        <taxon>Pseudomonadati</taxon>
        <taxon>Pseudomonadota</taxon>
        <taxon>Gammaproteobacteria</taxon>
        <taxon>Pseudomonadales</taxon>
        <taxon>Pseudomonadaceae</taxon>
        <taxon>Stutzerimonas</taxon>
    </lineage>
</organism>
<keyword evidence="1" id="KW-0472">Membrane</keyword>
<dbReference type="RefSeq" id="WP_073666244.1">
    <property type="nucleotide sequence ID" value="NZ_JAOCDG010000003.1"/>
</dbReference>
<feature type="transmembrane region" description="Helical" evidence="1">
    <location>
        <begin position="18"/>
        <end position="39"/>
    </location>
</feature>
<dbReference type="AlphaFoldDB" id="A0ABD4XXD8"/>
<dbReference type="EMBL" id="JAOCDG010000003">
    <property type="protein sequence ID" value="MDH0687034.1"/>
    <property type="molecule type" value="Genomic_DNA"/>
</dbReference>
<reference evidence="2" key="1">
    <citation type="submission" date="2022-09" db="EMBL/GenBank/DDBJ databases">
        <title>Intensive care unit water sources are persistently colonized with multi-drug resistant bacteria and are the site of extensive horizontal gene transfer of antibiotic resistance genes.</title>
        <authorList>
            <person name="Diorio-Toth L."/>
        </authorList>
    </citation>
    <scope>NUCLEOTIDE SEQUENCE</scope>
    <source>
        <strain evidence="2">GD03864</strain>
    </source>
</reference>
<protein>
    <submittedName>
        <fullName evidence="2">Uncharacterized protein</fullName>
    </submittedName>
</protein>
<keyword evidence="1" id="KW-1133">Transmembrane helix</keyword>
<evidence type="ECO:0000313" key="2">
    <source>
        <dbReference type="EMBL" id="MDH0687034.1"/>
    </source>
</evidence>
<name>A0ABD4XXD8_STUST</name>
<feature type="transmembrane region" description="Helical" evidence="1">
    <location>
        <begin position="72"/>
        <end position="93"/>
    </location>
</feature>
<keyword evidence="1" id="KW-0812">Transmembrane</keyword>
<accession>A0ABD4XXD8</accession>